<dbReference type="AlphaFoldDB" id="A0AAW1UYT6"/>
<keyword evidence="2 3" id="KW-0009">Actin-binding</keyword>
<dbReference type="Proteomes" id="UP001431783">
    <property type="component" value="Unassembled WGS sequence"/>
</dbReference>
<accession>A0AAW1UYT6</accession>
<dbReference type="InterPro" id="IPR037282">
    <property type="entry name" value="CapZ_alpha/beta"/>
</dbReference>
<dbReference type="GO" id="GO:0051015">
    <property type="term" value="F:actin filament binding"/>
    <property type="evidence" value="ECO:0007669"/>
    <property type="project" value="TreeGrafter"/>
</dbReference>
<evidence type="ECO:0000313" key="4">
    <source>
        <dbReference type="EMBL" id="KAK9885663.1"/>
    </source>
</evidence>
<dbReference type="PANTHER" id="PTHR10653">
    <property type="entry name" value="F-ACTIN-CAPPING PROTEIN SUBUNIT ALPHA"/>
    <property type="match status" value="1"/>
</dbReference>
<dbReference type="InterPro" id="IPR002189">
    <property type="entry name" value="CapZ_alpha"/>
</dbReference>
<dbReference type="GO" id="GO:0051016">
    <property type="term" value="P:barbed-end actin filament capping"/>
    <property type="evidence" value="ECO:0007669"/>
    <property type="project" value="UniProtKB-UniRule"/>
</dbReference>
<protein>
    <recommendedName>
        <fullName evidence="3">F-actin-capping protein subunit alpha</fullName>
    </recommendedName>
</protein>
<reference evidence="4 5" key="1">
    <citation type="submission" date="2023-03" db="EMBL/GenBank/DDBJ databases">
        <title>Genome insight into feeding habits of ladybird beetles.</title>
        <authorList>
            <person name="Li H.-S."/>
            <person name="Huang Y.-H."/>
            <person name="Pang H."/>
        </authorList>
    </citation>
    <scope>NUCLEOTIDE SEQUENCE [LARGE SCALE GENOMIC DNA]</scope>
    <source>
        <strain evidence="4">SYSU_2023b</strain>
        <tissue evidence="4">Whole body</tissue>
    </source>
</reference>
<dbReference type="GO" id="GO:0030863">
    <property type="term" value="C:cortical cytoskeleton"/>
    <property type="evidence" value="ECO:0007669"/>
    <property type="project" value="TreeGrafter"/>
</dbReference>
<dbReference type="PANTHER" id="PTHR10653:SF0">
    <property type="entry name" value="F-ACTIN-CAPPING PROTEIN SUBUNIT ALPHA"/>
    <property type="match status" value="1"/>
</dbReference>
<comment type="similarity">
    <text evidence="3">Belongs to the F-actin-capping protein alpha subunit family.</text>
</comment>
<keyword evidence="5" id="KW-1185">Reference proteome</keyword>
<evidence type="ECO:0000313" key="5">
    <source>
        <dbReference type="Proteomes" id="UP001431783"/>
    </source>
</evidence>
<evidence type="ECO:0000256" key="2">
    <source>
        <dbReference type="ARBA" id="ARBA00023203"/>
    </source>
</evidence>
<keyword evidence="1 3" id="KW-0117">Actin capping</keyword>
<comment type="caution">
    <text evidence="4">The sequence shown here is derived from an EMBL/GenBank/DDBJ whole genome shotgun (WGS) entry which is preliminary data.</text>
</comment>
<dbReference type="EMBL" id="JARQZJ010000096">
    <property type="protein sequence ID" value="KAK9885663.1"/>
    <property type="molecule type" value="Genomic_DNA"/>
</dbReference>
<comment type="function">
    <text evidence="3">F-actin-capping proteins bind in a Ca(2+)-independent manner to the fast growing ends of actin filaments (barbed end) thereby blocking the exchange of subunits at these ends. Unlike other capping proteins (such as gelsolin and severin), these proteins do not sever actin filaments.</text>
</comment>
<dbReference type="Gene3D" id="3.30.1140.60">
    <property type="entry name" value="F-actin capping protein, alpha subunit"/>
    <property type="match status" value="1"/>
</dbReference>
<proteinExistence type="inferred from homology"/>
<dbReference type="Pfam" id="PF01267">
    <property type="entry name" value="F-actin_cap_A"/>
    <property type="match status" value="1"/>
</dbReference>
<dbReference type="GO" id="GO:0030036">
    <property type="term" value="P:actin cytoskeleton organization"/>
    <property type="evidence" value="ECO:0007669"/>
    <property type="project" value="TreeGrafter"/>
</dbReference>
<sequence length="212" mass="24081">MEINRQFVLDSSSTIEPVRLKFGIDQLLADQPKSKFYSNACLDSDTPTDSTRLNMTAPCSHCVTSLYRCCNVNSPTGCSQGNVSNFLEHHFGYGIKTSNIYTVQPIRPFATRPKYNDLENSRFSDPRSKQSFKYDHLRKEASDYLPYVPDSTAEPWRAALDNEFLQYTKNHYKNGVCSVVARHQSGNITLKACIEDHPFQPKSMAFSVVNFI</sequence>
<organism evidence="4 5">
    <name type="scientific">Henosepilachna vigintioctopunctata</name>
    <dbReference type="NCBI Taxonomy" id="420089"/>
    <lineage>
        <taxon>Eukaryota</taxon>
        <taxon>Metazoa</taxon>
        <taxon>Ecdysozoa</taxon>
        <taxon>Arthropoda</taxon>
        <taxon>Hexapoda</taxon>
        <taxon>Insecta</taxon>
        <taxon>Pterygota</taxon>
        <taxon>Neoptera</taxon>
        <taxon>Endopterygota</taxon>
        <taxon>Coleoptera</taxon>
        <taxon>Polyphaga</taxon>
        <taxon>Cucujiformia</taxon>
        <taxon>Coccinelloidea</taxon>
        <taxon>Coccinellidae</taxon>
        <taxon>Epilachninae</taxon>
        <taxon>Epilachnini</taxon>
        <taxon>Henosepilachna</taxon>
    </lineage>
</organism>
<comment type="subunit">
    <text evidence="3">Heterodimer of an alpha and a beta subunit.</text>
</comment>
<evidence type="ECO:0000256" key="3">
    <source>
        <dbReference type="RuleBase" id="RU365077"/>
    </source>
</evidence>
<dbReference type="InterPro" id="IPR042276">
    <property type="entry name" value="CapZ_alpha/beta_2"/>
</dbReference>
<gene>
    <name evidence="4" type="ORF">WA026_012426</name>
</gene>
<evidence type="ECO:0000256" key="1">
    <source>
        <dbReference type="ARBA" id="ARBA00022467"/>
    </source>
</evidence>
<dbReference type="SUPFAM" id="SSF90096">
    <property type="entry name" value="Subunits of heterodimeric actin filament capping protein Capz"/>
    <property type="match status" value="1"/>
</dbReference>
<dbReference type="Gene3D" id="3.90.1150.210">
    <property type="entry name" value="F-actin capping protein, beta subunit"/>
    <property type="match status" value="1"/>
</dbReference>
<dbReference type="GO" id="GO:0008290">
    <property type="term" value="C:F-actin capping protein complex"/>
    <property type="evidence" value="ECO:0007669"/>
    <property type="project" value="UniProtKB-UniRule"/>
</dbReference>
<name>A0AAW1UYT6_9CUCU</name>
<dbReference type="InterPro" id="IPR042489">
    <property type="entry name" value="CapZ_alpha_1"/>
</dbReference>